<dbReference type="Gene3D" id="3.30.1360.120">
    <property type="entry name" value="Probable tRNA modification gtpase trme, domain 1"/>
    <property type="match status" value="1"/>
</dbReference>
<dbReference type="RefSeq" id="WP_185795625.1">
    <property type="nucleotide sequence ID" value="NZ_JACLQD010000001.1"/>
</dbReference>
<accession>A0A842I3F7</accession>
<evidence type="ECO:0000259" key="1">
    <source>
        <dbReference type="Pfam" id="PF01571"/>
    </source>
</evidence>
<sequence>MAELIAKSALAGHAPLTLAATTLAEAPMTQITAILPFPGGAKAVAAALRPFGLTFPDPNRQSVNGAMRLVWTGREQAFLVGPAAPEMAPGLAATLDGAAAVTDQSDGWAVLTLSGPLARETLARLVPLDLRDTAFAVGAVARSGLNHMQMILTRSDTATYEVMVFRSMARTAWHELAEALQTQAARLDAMS</sequence>
<organism evidence="2 3">
    <name type="scientific">Paragemmobacter straminiformis</name>
    <dbReference type="NCBI Taxonomy" id="2045119"/>
    <lineage>
        <taxon>Bacteria</taxon>
        <taxon>Pseudomonadati</taxon>
        <taxon>Pseudomonadota</taxon>
        <taxon>Alphaproteobacteria</taxon>
        <taxon>Rhodobacterales</taxon>
        <taxon>Paracoccaceae</taxon>
        <taxon>Paragemmobacter</taxon>
    </lineage>
</organism>
<evidence type="ECO:0000313" key="3">
    <source>
        <dbReference type="Proteomes" id="UP000555411"/>
    </source>
</evidence>
<dbReference type="AlphaFoldDB" id="A0A842I3F7"/>
<dbReference type="Pfam" id="PF01571">
    <property type="entry name" value="GCV_T"/>
    <property type="match status" value="1"/>
</dbReference>
<reference evidence="2 3" key="1">
    <citation type="journal article" date="2017" name="Int. J. Syst. Evol. Microbiol.">
        <title>Gemmobacter straminiformis sp. nov., isolated from an artificial fountain.</title>
        <authorList>
            <person name="Kang J.Y."/>
            <person name="Kim M.J."/>
            <person name="Chun J."/>
            <person name="Son K.P."/>
            <person name="Jahng K.Y."/>
        </authorList>
    </citation>
    <scope>NUCLEOTIDE SEQUENCE [LARGE SCALE GENOMIC DNA]</scope>
    <source>
        <strain evidence="2 3">CAM-8</strain>
    </source>
</reference>
<evidence type="ECO:0000313" key="2">
    <source>
        <dbReference type="EMBL" id="MBC2833993.1"/>
    </source>
</evidence>
<dbReference type="SUPFAM" id="SSF103025">
    <property type="entry name" value="Folate-binding domain"/>
    <property type="match status" value="1"/>
</dbReference>
<dbReference type="InterPro" id="IPR006222">
    <property type="entry name" value="GCVT_N"/>
</dbReference>
<protein>
    <submittedName>
        <fullName evidence="2">Sarcosine oxidase subunit gamma</fullName>
    </submittedName>
</protein>
<feature type="domain" description="GCVT N-terminal" evidence="1">
    <location>
        <begin position="96"/>
        <end position="182"/>
    </location>
</feature>
<dbReference type="Gene3D" id="3.30.70.1520">
    <property type="entry name" value="Heterotetrameric sarcosine oxidase"/>
    <property type="match status" value="1"/>
</dbReference>
<name>A0A842I3F7_9RHOB</name>
<comment type="caution">
    <text evidence="2">The sequence shown here is derived from an EMBL/GenBank/DDBJ whole genome shotgun (WGS) entry which is preliminary data.</text>
</comment>
<dbReference type="EMBL" id="JACLQD010000001">
    <property type="protein sequence ID" value="MBC2833993.1"/>
    <property type="molecule type" value="Genomic_DNA"/>
</dbReference>
<dbReference type="InterPro" id="IPR027266">
    <property type="entry name" value="TrmE/GcvT-like"/>
</dbReference>
<dbReference type="Proteomes" id="UP000555411">
    <property type="component" value="Unassembled WGS sequence"/>
</dbReference>
<gene>
    <name evidence="2" type="ORF">H7F16_00640</name>
</gene>
<proteinExistence type="predicted"/>
<keyword evidence="3" id="KW-1185">Reference proteome</keyword>